<evidence type="ECO:0000256" key="10">
    <source>
        <dbReference type="ARBA" id="ARBA00023239"/>
    </source>
</evidence>
<evidence type="ECO:0000256" key="6">
    <source>
        <dbReference type="ARBA" id="ARBA00022723"/>
    </source>
</evidence>
<dbReference type="GO" id="GO:0000949">
    <property type="term" value="P:aromatic amino acid family catabolic process to alcohol via Ehrlich pathway"/>
    <property type="evidence" value="ECO:0007669"/>
    <property type="project" value="TreeGrafter"/>
</dbReference>
<dbReference type="InterPro" id="IPR029061">
    <property type="entry name" value="THDP-binding"/>
</dbReference>
<feature type="domain" description="Thiamine pyrophosphate enzyme central" evidence="13">
    <location>
        <begin position="200"/>
        <end position="305"/>
    </location>
</feature>
<organism evidence="16 17">
    <name type="scientific">Fructilactobacillus florum DSM 22689 = JCM 16035</name>
    <dbReference type="NCBI Taxonomy" id="1423745"/>
    <lineage>
        <taxon>Bacteria</taxon>
        <taxon>Bacillati</taxon>
        <taxon>Bacillota</taxon>
        <taxon>Bacilli</taxon>
        <taxon>Lactobacillales</taxon>
        <taxon>Lactobacillaceae</taxon>
        <taxon>Fructilactobacillus</taxon>
    </lineage>
</organism>
<dbReference type="GO" id="GO:0005829">
    <property type="term" value="C:cytosol"/>
    <property type="evidence" value="ECO:0007669"/>
    <property type="project" value="TreeGrafter"/>
</dbReference>
<dbReference type="STRING" id="1423745.GCA_001311215_01194"/>
<dbReference type="PANTHER" id="PTHR43452">
    <property type="entry name" value="PYRUVATE DECARBOXYLASE"/>
    <property type="match status" value="1"/>
</dbReference>
<comment type="function">
    <text evidence="3">Decarboxylates branched-chain and aromatic alpha-keto acids to aldehydes.</text>
</comment>
<dbReference type="RefSeq" id="WP_035421815.1">
    <property type="nucleotide sequence ID" value="NZ_AYZI01000006.1"/>
</dbReference>
<dbReference type="FunFam" id="3.40.50.970:FF:000024">
    <property type="entry name" value="Pyruvate decarboxylase isozyme"/>
    <property type="match status" value="1"/>
</dbReference>
<evidence type="ECO:0000313" key="17">
    <source>
        <dbReference type="Proteomes" id="UP000051586"/>
    </source>
</evidence>
<feature type="binding site" evidence="11">
    <location>
        <position position="467"/>
    </location>
    <ligand>
        <name>Mg(2+)</name>
        <dbReference type="ChEBI" id="CHEBI:18420"/>
    </ligand>
</feature>
<evidence type="ECO:0000259" key="14">
    <source>
        <dbReference type="Pfam" id="PF02775"/>
    </source>
</evidence>
<dbReference type="Pfam" id="PF02775">
    <property type="entry name" value="TPP_enzyme_C"/>
    <property type="match status" value="1"/>
</dbReference>
<keyword evidence="8 11" id="KW-0460">Magnesium</keyword>
<feature type="domain" description="Thiamine pyrophosphate enzyme TPP-binding" evidence="14">
    <location>
        <begin position="399"/>
        <end position="530"/>
    </location>
</feature>
<evidence type="ECO:0000256" key="1">
    <source>
        <dbReference type="ARBA" id="ARBA00001920"/>
    </source>
</evidence>
<dbReference type="GO" id="GO:0030976">
    <property type="term" value="F:thiamine pyrophosphate binding"/>
    <property type="evidence" value="ECO:0007669"/>
    <property type="project" value="InterPro"/>
</dbReference>
<comment type="cofactor">
    <cofactor evidence="11">
        <name>Mg(2+)</name>
        <dbReference type="ChEBI" id="CHEBI:18420"/>
    </cofactor>
    <text evidence="11">Binds 1 Mg(2+) per subunit.</text>
</comment>
<feature type="binding site" evidence="11">
    <location>
        <position position="465"/>
    </location>
    <ligand>
        <name>Mg(2+)</name>
        <dbReference type="ChEBI" id="CHEBI:18420"/>
    </ligand>
</feature>
<dbReference type="GO" id="GO:0000287">
    <property type="term" value="F:magnesium ion binding"/>
    <property type="evidence" value="ECO:0007669"/>
    <property type="project" value="InterPro"/>
</dbReference>
<evidence type="ECO:0000259" key="13">
    <source>
        <dbReference type="Pfam" id="PF00205"/>
    </source>
</evidence>
<dbReference type="Pfam" id="PF00205">
    <property type="entry name" value="TPP_enzyme_M"/>
    <property type="match status" value="1"/>
</dbReference>
<dbReference type="AlphaFoldDB" id="A0A0R2CTA6"/>
<evidence type="ECO:0000256" key="9">
    <source>
        <dbReference type="ARBA" id="ARBA00023052"/>
    </source>
</evidence>
<accession>A0A0R2CTA6</accession>
<comment type="cofactor">
    <cofactor evidence="2">
        <name>thiamine diphosphate</name>
        <dbReference type="ChEBI" id="CHEBI:58937"/>
    </cofactor>
</comment>
<evidence type="ECO:0000256" key="12">
    <source>
        <dbReference type="RuleBase" id="RU362132"/>
    </source>
</evidence>
<dbReference type="Gene3D" id="3.40.50.970">
    <property type="match status" value="2"/>
</dbReference>
<evidence type="ECO:0000259" key="15">
    <source>
        <dbReference type="Pfam" id="PF02776"/>
    </source>
</evidence>
<comment type="similarity">
    <text evidence="4 12">Belongs to the TPP enzyme family.</text>
</comment>
<dbReference type="InterPro" id="IPR047213">
    <property type="entry name" value="TPP_PYR_PDC_IPDC-like"/>
</dbReference>
<dbReference type="SUPFAM" id="SSF52518">
    <property type="entry name" value="Thiamin diphosphate-binding fold (THDP-binding)"/>
    <property type="match status" value="2"/>
</dbReference>
<dbReference type="InterPro" id="IPR012110">
    <property type="entry name" value="PDC/IPDC-like"/>
</dbReference>
<dbReference type="GO" id="GO:0004737">
    <property type="term" value="F:pyruvate decarboxylase activity"/>
    <property type="evidence" value="ECO:0007669"/>
    <property type="project" value="TreeGrafter"/>
</dbReference>
<dbReference type="InterPro" id="IPR011766">
    <property type="entry name" value="TPP_enzyme_TPP-bd"/>
</dbReference>
<protein>
    <recommendedName>
        <fullName evidence="5">Alpha-keto-acid decarboxylase</fullName>
    </recommendedName>
</protein>
<keyword evidence="9 12" id="KW-0786">Thiamine pyrophosphate</keyword>
<dbReference type="Proteomes" id="UP000051586">
    <property type="component" value="Unassembled WGS sequence"/>
</dbReference>
<dbReference type="InterPro" id="IPR029035">
    <property type="entry name" value="DHS-like_NAD/FAD-binding_dom"/>
</dbReference>
<evidence type="ECO:0000256" key="5">
    <source>
        <dbReference type="ARBA" id="ARBA00020054"/>
    </source>
</evidence>
<dbReference type="InterPro" id="IPR012000">
    <property type="entry name" value="Thiamin_PyroP_enz_cen_dom"/>
</dbReference>
<keyword evidence="7" id="KW-0210">Decarboxylase</keyword>
<evidence type="ECO:0000256" key="11">
    <source>
        <dbReference type="PIRSR" id="PIRSR036565-2"/>
    </source>
</evidence>
<evidence type="ECO:0000256" key="4">
    <source>
        <dbReference type="ARBA" id="ARBA00007812"/>
    </source>
</evidence>
<keyword evidence="10" id="KW-0456">Lyase</keyword>
<comment type="cofactor">
    <cofactor evidence="1">
        <name>a metal cation</name>
        <dbReference type="ChEBI" id="CHEBI:25213"/>
    </cofactor>
</comment>
<comment type="caution">
    <text evidence="16">The sequence shown here is derived from an EMBL/GenBank/DDBJ whole genome shotgun (WGS) entry which is preliminary data.</text>
</comment>
<dbReference type="PANTHER" id="PTHR43452:SF30">
    <property type="entry name" value="PYRUVATE DECARBOXYLASE ISOZYME 1-RELATED"/>
    <property type="match status" value="1"/>
</dbReference>
<evidence type="ECO:0000313" key="16">
    <source>
        <dbReference type="EMBL" id="KRM91302.1"/>
    </source>
</evidence>
<evidence type="ECO:0000256" key="7">
    <source>
        <dbReference type="ARBA" id="ARBA00022793"/>
    </source>
</evidence>
<dbReference type="PIRSF" id="PIRSF036565">
    <property type="entry name" value="Pyruvt_ip_decrb"/>
    <property type="match status" value="1"/>
</dbReference>
<evidence type="ECO:0000256" key="8">
    <source>
        <dbReference type="ARBA" id="ARBA00022842"/>
    </source>
</evidence>
<dbReference type="InterPro" id="IPR047214">
    <property type="entry name" value="TPP_PDC_IPDC"/>
</dbReference>
<proteinExistence type="inferred from homology"/>
<dbReference type="Pfam" id="PF02776">
    <property type="entry name" value="TPP_enzyme_N"/>
    <property type="match status" value="1"/>
</dbReference>
<evidence type="ECO:0000256" key="3">
    <source>
        <dbReference type="ARBA" id="ARBA00002938"/>
    </source>
</evidence>
<dbReference type="EMBL" id="AYZI01000006">
    <property type="protein sequence ID" value="KRM91302.1"/>
    <property type="molecule type" value="Genomic_DNA"/>
</dbReference>
<feature type="domain" description="Thiamine pyrophosphate enzyme N-terminal TPP-binding" evidence="15">
    <location>
        <begin position="3"/>
        <end position="112"/>
    </location>
</feature>
<dbReference type="PATRIC" id="fig|1423745.4.peg.1085"/>
<dbReference type="InterPro" id="IPR012001">
    <property type="entry name" value="Thiamin_PyroP_enz_TPP-bd_dom"/>
</dbReference>
<dbReference type="Gene3D" id="3.40.50.1220">
    <property type="entry name" value="TPP-binding domain"/>
    <property type="match status" value="1"/>
</dbReference>
<gene>
    <name evidence="16" type="ORF">FC87_GL001022</name>
</gene>
<reference evidence="16 17" key="1">
    <citation type="journal article" date="2015" name="Genome Announc.">
        <title>Expanding the biotechnology potential of lactobacilli through comparative genomics of 213 strains and associated genera.</title>
        <authorList>
            <person name="Sun Z."/>
            <person name="Harris H.M."/>
            <person name="McCann A."/>
            <person name="Guo C."/>
            <person name="Argimon S."/>
            <person name="Zhang W."/>
            <person name="Yang X."/>
            <person name="Jeffery I.B."/>
            <person name="Cooney J.C."/>
            <person name="Kagawa T.F."/>
            <person name="Liu W."/>
            <person name="Song Y."/>
            <person name="Salvetti E."/>
            <person name="Wrobel A."/>
            <person name="Rasinkangas P."/>
            <person name="Parkhill J."/>
            <person name="Rea M.C."/>
            <person name="O'Sullivan O."/>
            <person name="Ritari J."/>
            <person name="Douillard F.P."/>
            <person name="Paul Ross R."/>
            <person name="Yang R."/>
            <person name="Briner A.E."/>
            <person name="Felis G.E."/>
            <person name="de Vos W.M."/>
            <person name="Barrangou R."/>
            <person name="Klaenhammer T.R."/>
            <person name="Caufield P.W."/>
            <person name="Cui Y."/>
            <person name="Zhang H."/>
            <person name="O'Toole P.W."/>
        </authorList>
    </citation>
    <scope>NUCLEOTIDE SEQUENCE [LARGE SCALE GENOMIC DNA]</scope>
    <source>
        <strain evidence="16 17">DSM 22689</strain>
    </source>
</reference>
<keyword evidence="6 11" id="KW-0479">Metal-binding</keyword>
<sequence length="557" mass="61560">MYTISDYLLDILKYLRVTDVVGVPGDYNLNFLDHLEQRTDLTWRGNLNELNAAYLADGYARKNGFSALVTTFGVGELSALNGLTGSQAERVPVLEIVGTPATTTQQTRQLVHHSLPHQDFSFSKQIHQNLGIITGQITVNNAITEINRVIQAMLQTKQPGYLQLPVNLANLQVNPVFKTRIPTLIAGSTKPETPPLTLLNDICQQLNTAQHPVLIIGSAVERFHLKNVVQKFITKHQLPFVDLNESKGVIDENIPQFIGTYTGNISNPVVQQFMQQADLYLALGPILSDVSTGGFTQTFANYNTILLTPQEINFLGEQRFPANPENFTATIKALCQSPNVCHQAGPTNPFQLTPLPSGQQQPLTEDFYRQALETFVQTGDTLVVEHGTSLFALENNRLPGDNCYICQSLWAAIGYTFPAALGASLANRQHRVILSIGEGSILLSLQELAFAIKNQLKPLIFILDNQGYTIERVIQGLTASYNDVPQLNYQTLLPAFGATAKTAQFFDVKTNAELISVLKKLQPANQPLTIVQLRLEKTDAPANLKKFSKLVKKNNQK</sequence>
<dbReference type="CDD" id="cd02005">
    <property type="entry name" value="TPP_PDC_IPDC"/>
    <property type="match status" value="1"/>
</dbReference>
<dbReference type="SUPFAM" id="SSF52467">
    <property type="entry name" value="DHS-like NAD/FAD-binding domain"/>
    <property type="match status" value="1"/>
</dbReference>
<dbReference type="CDD" id="cd07038">
    <property type="entry name" value="TPP_PYR_PDC_IPDC_like"/>
    <property type="match status" value="1"/>
</dbReference>
<name>A0A0R2CTA6_9LACO</name>
<evidence type="ECO:0000256" key="2">
    <source>
        <dbReference type="ARBA" id="ARBA00001964"/>
    </source>
</evidence>